<feature type="region of interest" description="Disordered" evidence="1">
    <location>
        <begin position="216"/>
        <end position="247"/>
    </location>
</feature>
<proteinExistence type="evidence at transcript level"/>
<dbReference type="PANTHER" id="PTHR33356">
    <property type="entry name" value="TIP41-LIKE PROTEIN"/>
    <property type="match status" value="1"/>
</dbReference>
<dbReference type="AlphaFoldDB" id="B8LRK9"/>
<evidence type="ECO:0000256" key="1">
    <source>
        <dbReference type="SAM" id="MobiDB-lite"/>
    </source>
</evidence>
<accession>B8LRK9</accession>
<name>B8LRK9_PICSI</name>
<feature type="compositionally biased region" description="Polar residues" evidence="1">
    <location>
        <begin position="146"/>
        <end position="155"/>
    </location>
</feature>
<protein>
    <submittedName>
        <fullName evidence="2">Uncharacterized protein</fullName>
    </submittedName>
</protein>
<dbReference type="PANTHER" id="PTHR33356:SF5">
    <property type="entry name" value="TIP41-LIKE PROTEIN"/>
    <property type="match status" value="1"/>
</dbReference>
<evidence type="ECO:0000313" key="2">
    <source>
        <dbReference type="EMBL" id="ABR18289.1"/>
    </source>
</evidence>
<organism evidence="2">
    <name type="scientific">Picea sitchensis</name>
    <name type="common">Sitka spruce</name>
    <name type="synonym">Pinus sitchensis</name>
    <dbReference type="NCBI Taxonomy" id="3332"/>
    <lineage>
        <taxon>Eukaryota</taxon>
        <taxon>Viridiplantae</taxon>
        <taxon>Streptophyta</taxon>
        <taxon>Embryophyta</taxon>
        <taxon>Tracheophyta</taxon>
        <taxon>Spermatophyta</taxon>
        <taxon>Pinopsida</taxon>
        <taxon>Pinidae</taxon>
        <taxon>Conifers I</taxon>
        <taxon>Pinales</taxon>
        <taxon>Pinaceae</taxon>
        <taxon>Picea</taxon>
    </lineage>
</organism>
<feature type="region of interest" description="Disordered" evidence="1">
    <location>
        <begin position="123"/>
        <end position="155"/>
    </location>
</feature>
<dbReference type="EMBL" id="EF678542">
    <property type="protein sequence ID" value="ABR18289.1"/>
    <property type="molecule type" value="mRNA"/>
</dbReference>
<sequence>MAREEGGYAVPNLVDGEFWLPSDFLSDEATPLPKNSGFDHGRLPYEWGLGSVGFQVDSPGESPPAGLSETDEEDDYIAGLAERLAYAMLDDDENCPQGVDVGVGVHAAMNWASSQQLAFVDNRSAKHQMSKSPQSTLSGGLGRSRCSPTEGSRLSSNVAGDDAWELFHMAADQVVRLNMLVPESSDRYKPPVKGFNVAPGGESQFQWSQSVTDFQNGSSAFSGFDSGHNASHHGQQRPWNPRPRTEDRKIPAHQNHQYPQAKQSIARQGRLQTIQTQQGQNRCGHAKPASRIYSACPPGQQIAGGSGMRAVFLGSNGPGRESGGTGVFLPRRMDNGHAVKQKPACSTVLLPARIVQALNLNVEDLRSKPCGLSETSLHRRVYTRAVEHQKAVGGEMWPVHEQKLGFYPSCSEVQPQSADISLPHEWTY</sequence>
<dbReference type="OMA" id="PRRMDNG"/>
<reference evidence="2" key="1">
    <citation type="submission" date="2007-06" db="EMBL/GenBank/DDBJ databases">
        <title>Full length cDNA sequences from Sitka Spruce (Picea sitchensis).</title>
        <authorList>
            <person name="Ralph S.G."/>
            <person name="Chun H.E."/>
            <person name="Liao N."/>
            <person name="Ali J."/>
            <person name="Reid K."/>
            <person name="Kolosova N."/>
            <person name="Cooper N."/>
            <person name="Cullis C."/>
            <person name="Jancsik S."/>
            <person name="Moore R."/>
            <person name="Mayo M."/>
            <person name="Wagner S."/>
            <person name="Holt R.A."/>
            <person name="Jones S.J.M."/>
            <person name="Marra M.A."/>
            <person name="Ritland C.E."/>
            <person name="Ritland K."/>
            <person name="Bohlmann J."/>
        </authorList>
    </citation>
    <scope>NUCLEOTIDE SEQUENCE</scope>
    <source>
        <tissue evidence="2">Bark</tissue>
    </source>
</reference>